<dbReference type="VEuPathDB" id="FungiDB:GGTG_05248"/>
<dbReference type="RefSeq" id="XP_009221311.1">
    <property type="nucleotide sequence ID" value="XM_009223047.1"/>
</dbReference>
<dbReference type="GeneID" id="20345706"/>
<evidence type="ECO:0000256" key="1">
    <source>
        <dbReference type="SAM" id="MobiDB-lite"/>
    </source>
</evidence>
<organism evidence="2">
    <name type="scientific">Gaeumannomyces tritici (strain R3-111a-1)</name>
    <name type="common">Wheat and barley take-all root rot fungus</name>
    <name type="synonym">Gaeumannomyces graminis var. tritici</name>
    <dbReference type="NCBI Taxonomy" id="644352"/>
    <lineage>
        <taxon>Eukaryota</taxon>
        <taxon>Fungi</taxon>
        <taxon>Dikarya</taxon>
        <taxon>Ascomycota</taxon>
        <taxon>Pezizomycotina</taxon>
        <taxon>Sordariomycetes</taxon>
        <taxon>Sordariomycetidae</taxon>
        <taxon>Magnaporthales</taxon>
        <taxon>Magnaporthaceae</taxon>
        <taxon>Gaeumannomyces</taxon>
    </lineage>
</organism>
<dbReference type="Proteomes" id="UP000006039">
    <property type="component" value="Unassembled WGS sequence"/>
</dbReference>
<dbReference type="AlphaFoldDB" id="J3NVD5"/>
<reference evidence="3" key="5">
    <citation type="submission" date="2018-04" db="UniProtKB">
        <authorList>
            <consortium name="EnsemblFungi"/>
        </authorList>
    </citation>
    <scope>IDENTIFICATION</scope>
    <source>
        <strain evidence="3">R3-111a-1</strain>
    </source>
</reference>
<evidence type="ECO:0000313" key="2">
    <source>
        <dbReference type="EMBL" id="EJT75311.1"/>
    </source>
</evidence>
<proteinExistence type="predicted"/>
<accession>J3NVD5</accession>
<protein>
    <submittedName>
        <fullName evidence="2 3">Uncharacterized protein</fullName>
    </submittedName>
</protein>
<sequence length="118" mass="12807">MAALYQPYQQNKLTSGWARGGGLVSNQSWASGMHAKPVSAAHALALCAPSRAVWPGLWHQQLAYTQVGPWQRDSFGACMRRRDAPQPASHWSPEREPHCGSKQSPAPHDSPSPAKADP</sequence>
<dbReference type="EMBL" id="GL385397">
    <property type="protein sequence ID" value="EJT75311.1"/>
    <property type="molecule type" value="Genomic_DNA"/>
</dbReference>
<reference evidence="2" key="2">
    <citation type="submission" date="2010-07" db="EMBL/GenBank/DDBJ databases">
        <authorList>
            <consortium name="The Broad Institute Genome Sequencing Platform"/>
            <consortium name="Broad Institute Genome Sequencing Center for Infectious Disease"/>
            <person name="Ma L.-J."/>
            <person name="Dead R."/>
            <person name="Young S."/>
            <person name="Zeng Q."/>
            <person name="Koehrsen M."/>
            <person name="Alvarado L."/>
            <person name="Berlin A."/>
            <person name="Chapman S.B."/>
            <person name="Chen Z."/>
            <person name="Freedman E."/>
            <person name="Gellesch M."/>
            <person name="Goldberg J."/>
            <person name="Griggs A."/>
            <person name="Gujja S."/>
            <person name="Heilman E.R."/>
            <person name="Heiman D."/>
            <person name="Hepburn T."/>
            <person name="Howarth C."/>
            <person name="Jen D."/>
            <person name="Larson L."/>
            <person name="Mehta T."/>
            <person name="Neiman D."/>
            <person name="Pearson M."/>
            <person name="Roberts A."/>
            <person name="Saif S."/>
            <person name="Shea T."/>
            <person name="Shenoy N."/>
            <person name="Sisk P."/>
            <person name="Stolte C."/>
            <person name="Sykes S."/>
            <person name="Walk T."/>
            <person name="White J."/>
            <person name="Yandava C."/>
            <person name="Haas B."/>
            <person name="Nusbaum C."/>
            <person name="Birren B."/>
        </authorList>
    </citation>
    <scope>NUCLEOTIDE SEQUENCE</scope>
    <source>
        <strain evidence="2">R3-111a-1</strain>
    </source>
</reference>
<dbReference type="EnsemblFungi" id="EJT75311">
    <property type="protein sequence ID" value="EJT75311"/>
    <property type="gene ID" value="GGTG_05248"/>
</dbReference>
<evidence type="ECO:0000313" key="3">
    <source>
        <dbReference type="EnsemblFungi" id="EJT75311"/>
    </source>
</evidence>
<keyword evidence="4" id="KW-1185">Reference proteome</keyword>
<reference evidence="3" key="4">
    <citation type="journal article" date="2015" name="G3 (Bethesda)">
        <title>Genome sequences of three phytopathogenic species of the Magnaporthaceae family of fungi.</title>
        <authorList>
            <person name="Okagaki L.H."/>
            <person name="Nunes C.C."/>
            <person name="Sailsbery J."/>
            <person name="Clay B."/>
            <person name="Brown D."/>
            <person name="John T."/>
            <person name="Oh Y."/>
            <person name="Young N."/>
            <person name="Fitzgerald M."/>
            <person name="Haas B.J."/>
            <person name="Zeng Q."/>
            <person name="Young S."/>
            <person name="Adiconis X."/>
            <person name="Fan L."/>
            <person name="Levin J.Z."/>
            <person name="Mitchell T.K."/>
            <person name="Okubara P.A."/>
            <person name="Farman M.L."/>
            <person name="Kohn L.M."/>
            <person name="Birren B."/>
            <person name="Ma L.-J."/>
            <person name="Dean R.A."/>
        </authorList>
    </citation>
    <scope>NUCLEOTIDE SEQUENCE</scope>
    <source>
        <strain evidence="3">R3-111a-1</strain>
    </source>
</reference>
<reference evidence="4" key="1">
    <citation type="submission" date="2010-07" db="EMBL/GenBank/DDBJ databases">
        <title>The genome sequence of Gaeumannomyces graminis var. tritici strain R3-111a-1.</title>
        <authorList>
            <consortium name="The Broad Institute Genome Sequencing Platform"/>
            <person name="Ma L.-J."/>
            <person name="Dead R."/>
            <person name="Young S."/>
            <person name="Zeng Q."/>
            <person name="Koehrsen M."/>
            <person name="Alvarado L."/>
            <person name="Berlin A."/>
            <person name="Chapman S.B."/>
            <person name="Chen Z."/>
            <person name="Freedman E."/>
            <person name="Gellesch M."/>
            <person name="Goldberg J."/>
            <person name="Griggs A."/>
            <person name="Gujja S."/>
            <person name="Heilman E.R."/>
            <person name="Heiman D."/>
            <person name="Hepburn T."/>
            <person name="Howarth C."/>
            <person name="Jen D."/>
            <person name="Larson L."/>
            <person name="Mehta T."/>
            <person name="Neiman D."/>
            <person name="Pearson M."/>
            <person name="Roberts A."/>
            <person name="Saif S."/>
            <person name="Shea T."/>
            <person name="Shenoy N."/>
            <person name="Sisk P."/>
            <person name="Stolte C."/>
            <person name="Sykes S."/>
            <person name="Walk T."/>
            <person name="White J."/>
            <person name="Yandava C."/>
            <person name="Haas B."/>
            <person name="Nusbaum C."/>
            <person name="Birren B."/>
        </authorList>
    </citation>
    <scope>NUCLEOTIDE SEQUENCE [LARGE SCALE GENOMIC DNA]</scope>
    <source>
        <strain evidence="4">R3-111a-1</strain>
    </source>
</reference>
<reference evidence="2" key="3">
    <citation type="submission" date="2010-09" db="EMBL/GenBank/DDBJ databases">
        <title>Annotation of Gaeumannomyces graminis var. tritici R3-111a-1.</title>
        <authorList>
            <consortium name="The Broad Institute Genome Sequencing Platform"/>
            <person name="Ma L.-J."/>
            <person name="Dead R."/>
            <person name="Young S.K."/>
            <person name="Zeng Q."/>
            <person name="Gargeya S."/>
            <person name="Fitzgerald M."/>
            <person name="Haas B."/>
            <person name="Abouelleil A."/>
            <person name="Alvarado L."/>
            <person name="Arachchi H.M."/>
            <person name="Berlin A."/>
            <person name="Brown A."/>
            <person name="Chapman S.B."/>
            <person name="Chen Z."/>
            <person name="Dunbar C."/>
            <person name="Freedman E."/>
            <person name="Gearin G."/>
            <person name="Gellesch M."/>
            <person name="Goldberg J."/>
            <person name="Griggs A."/>
            <person name="Gujja S."/>
            <person name="Heiman D."/>
            <person name="Howarth C."/>
            <person name="Larson L."/>
            <person name="Lui A."/>
            <person name="MacDonald P.J.P."/>
            <person name="Mehta T."/>
            <person name="Montmayeur A."/>
            <person name="Murphy C."/>
            <person name="Neiman D."/>
            <person name="Pearson M."/>
            <person name="Priest M."/>
            <person name="Roberts A."/>
            <person name="Saif S."/>
            <person name="Shea T."/>
            <person name="Shenoy N."/>
            <person name="Sisk P."/>
            <person name="Stolte C."/>
            <person name="Sykes S."/>
            <person name="Yandava C."/>
            <person name="Wortman J."/>
            <person name="Nusbaum C."/>
            <person name="Birren B."/>
        </authorList>
    </citation>
    <scope>NUCLEOTIDE SEQUENCE</scope>
    <source>
        <strain evidence="2">R3-111a-1</strain>
    </source>
</reference>
<gene>
    <name evidence="3" type="primary">20345706</name>
    <name evidence="2" type="ORF">GGTG_05248</name>
</gene>
<evidence type="ECO:0000313" key="4">
    <source>
        <dbReference type="Proteomes" id="UP000006039"/>
    </source>
</evidence>
<feature type="region of interest" description="Disordered" evidence="1">
    <location>
        <begin position="78"/>
        <end position="118"/>
    </location>
</feature>
<dbReference type="HOGENOM" id="CLU_2073311_0_0_1"/>
<name>J3NVD5_GAET3</name>